<feature type="region of interest" description="Disordered" evidence="2">
    <location>
        <begin position="1627"/>
        <end position="1679"/>
    </location>
</feature>
<evidence type="ECO:0000313" key="4">
    <source>
        <dbReference type="EMBL" id="SPP76081.1"/>
    </source>
</evidence>
<dbReference type="PANTHER" id="PTHR11324">
    <property type="entry name" value="IL16-RELATED"/>
    <property type="match status" value="1"/>
</dbReference>
<dbReference type="OMA" id="DMTRIEC"/>
<feature type="region of interest" description="Disordered" evidence="2">
    <location>
        <begin position="1391"/>
        <end position="1505"/>
    </location>
</feature>
<keyword evidence="1" id="KW-0175">Coiled coil</keyword>
<feature type="compositionally biased region" description="Polar residues" evidence="2">
    <location>
        <begin position="1943"/>
        <end position="1958"/>
    </location>
</feature>
<feature type="region of interest" description="Disordered" evidence="2">
    <location>
        <begin position="2131"/>
        <end position="2152"/>
    </location>
</feature>
<feature type="domain" description="PDZ" evidence="3">
    <location>
        <begin position="166"/>
        <end position="246"/>
    </location>
</feature>
<feature type="compositionally biased region" description="Basic residues" evidence="2">
    <location>
        <begin position="14"/>
        <end position="30"/>
    </location>
</feature>
<feature type="region of interest" description="Disordered" evidence="2">
    <location>
        <begin position="2214"/>
        <end position="2239"/>
    </location>
</feature>
<dbReference type="EMBL" id="OUUW01000002">
    <property type="protein sequence ID" value="SPP76081.1"/>
    <property type="molecule type" value="Genomic_DNA"/>
</dbReference>
<keyword evidence="5" id="KW-1185">Reference proteome</keyword>
<name>A0A3B0JTQ1_DROGU</name>
<organism evidence="4 5">
    <name type="scientific">Drosophila guanche</name>
    <name type="common">Fruit fly</name>
    <dbReference type="NCBI Taxonomy" id="7266"/>
    <lineage>
        <taxon>Eukaryota</taxon>
        <taxon>Metazoa</taxon>
        <taxon>Ecdysozoa</taxon>
        <taxon>Arthropoda</taxon>
        <taxon>Hexapoda</taxon>
        <taxon>Insecta</taxon>
        <taxon>Pterygota</taxon>
        <taxon>Neoptera</taxon>
        <taxon>Endopterygota</taxon>
        <taxon>Diptera</taxon>
        <taxon>Brachycera</taxon>
        <taxon>Muscomorpha</taxon>
        <taxon>Ephydroidea</taxon>
        <taxon>Drosophilidae</taxon>
        <taxon>Drosophila</taxon>
        <taxon>Sophophora</taxon>
    </lineage>
</organism>
<feature type="compositionally biased region" description="Low complexity" evidence="2">
    <location>
        <begin position="677"/>
        <end position="689"/>
    </location>
</feature>
<feature type="region of interest" description="Disordered" evidence="2">
    <location>
        <begin position="1551"/>
        <end position="1583"/>
    </location>
</feature>
<feature type="region of interest" description="Disordered" evidence="2">
    <location>
        <begin position="1"/>
        <end position="35"/>
    </location>
</feature>
<feature type="compositionally biased region" description="Basic and acidic residues" evidence="2">
    <location>
        <begin position="1889"/>
        <end position="1903"/>
    </location>
</feature>
<feature type="region of interest" description="Disordered" evidence="2">
    <location>
        <begin position="66"/>
        <end position="87"/>
    </location>
</feature>
<dbReference type="SUPFAM" id="SSF50156">
    <property type="entry name" value="PDZ domain-like"/>
    <property type="match status" value="3"/>
</dbReference>
<feature type="compositionally biased region" description="Polar residues" evidence="2">
    <location>
        <begin position="1649"/>
        <end position="1661"/>
    </location>
</feature>
<dbReference type="InterPro" id="IPR036034">
    <property type="entry name" value="PDZ_sf"/>
</dbReference>
<accession>A0A3B0JTQ1</accession>
<feature type="region of interest" description="Disordered" evidence="2">
    <location>
        <begin position="277"/>
        <end position="306"/>
    </location>
</feature>
<dbReference type="CDD" id="cd06763">
    <property type="entry name" value="PDZ7_PDZD2-PDZ4_hPro-IL-16-like"/>
    <property type="match status" value="1"/>
</dbReference>
<protein>
    <submittedName>
        <fullName evidence="4">Blast:PDZ domain-containing protein 2</fullName>
    </submittedName>
</protein>
<dbReference type="Proteomes" id="UP000268350">
    <property type="component" value="Unassembled WGS sequence"/>
</dbReference>
<dbReference type="PROSITE" id="PS50106">
    <property type="entry name" value="PDZ"/>
    <property type="match status" value="3"/>
</dbReference>
<feature type="compositionally biased region" description="Low complexity" evidence="2">
    <location>
        <begin position="1486"/>
        <end position="1501"/>
    </location>
</feature>
<evidence type="ECO:0000256" key="2">
    <source>
        <dbReference type="SAM" id="MobiDB-lite"/>
    </source>
</evidence>
<feature type="compositionally biased region" description="Pro residues" evidence="2">
    <location>
        <begin position="1833"/>
        <end position="1844"/>
    </location>
</feature>
<feature type="region of interest" description="Disordered" evidence="2">
    <location>
        <begin position="143"/>
        <end position="166"/>
    </location>
</feature>
<dbReference type="FunFam" id="2.30.42.10:FF:000189">
    <property type="entry name" value="Big bang, isoform F"/>
    <property type="match status" value="1"/>
</dbReference>
<feature type="region of interest" description="Disordered" evidence="2">
    <location>
        <begin position="496"/>
        <end position="644"/>
    </location>
</feature>
<dbReference type="STRING" id="7266.A0A3B0JTQ1"/>
<reference evidence="5" key="1">
    <citation type="submission" date="2018-01" db="EMBL/GenBank/DDBJ databases">
        <authorList>
            <person name="Alioto T."/>
            <person name="Alioto T."/>
        </authorList>
    </citation>
    <scope>NUCLEOTIDE SEQUENCE [LARGE SCALE GENOMIC DNA]</scope>
</reference>
<feature type="compositionally biased region" description="Polar residues" evidence="2">
    <location>
        <begin position="2131"/>
        <end position="2144"/>
    </location>
</feature>
<feature type="compositionally biased region" description="Pro residues" evidence="2">
    <location>
        <begin position="280"/>
        <end position="289"/>
    </location>
</feature>
<dbReference type="Gene3D" id="2.30.42.10">
    <property type="match status" value="3"/>
</dbReference>
<dbReference type="OrthoDB" id="42382at2759"/>
<feature type="compositionally biased region" description="Polar residues" evidence="2">
    <location>
        <begin position="1819"/>
        <end position="1828"/>
    </location>
</feature>
<evidence type="ECO:0000256" key="1">
    <source>
        <dbReference type="SAM" id="Coils"/>
    </source>
</evidence>
<feature type="region of interest" description="Disordered" evidence="2">
    <location>
        <begin position="1815"/>
        <end position="1903"/>
    </location>
</feature>
<dbReference type="CDD" id="cd06762">
    <property type="entry name" value="PDZ6_PDZD2-PDZ3_hPro-IL-16-like"/>
    <property type="match status" value="1"/>
</dbReference>
<feature type="domain" description="PDZ" evidence="3">
    <location>
        <begin position="2529"/>
        <end position="2614"/>
    </location>
</feature>
<feature type="region of interest" description="Disordered" evidence="2">
    <location>
        <begin position="1942"/>
        <end position="1962"/>
    </location>
</feature>
<dbReference type="SMART" id="SM00228">
    <property type="entry name" value="PDZ"/>
    <property type="match status" value="3"/>
</dbReference>
<proteinExistence type="predicted"/>
<sequence length="2840" mass="309094">MLQNEEKNQNNFQSHRKKSRTKDTHKKSSSQRHQSFTGDINLSQCAYDLAYTCRASFSTTTLNMASTTKTATPTAAAESTRAKTATSDDDYVTVVEVDDPTSSTKDSSHLKTLVKRQSSLEPNFASSFITVLTINEMELLQQRKQEEEEQEQEQSPSQQISREGEDVTVYRLPGERLGFGLKFQGGTRNTELVQKLYIQSCAAESPASKVATSWGHLREGDEIISIDGREVCQMTRIDCVRCLKDSVAIKMIVRNGLGQKPPSEEEQQQLEQLSITLNAQPPPPPPVPPRKLVRRQNSREPPAQPNQVQLMFEKPLTPPPDADYYINLFAESMKAGSESDDTASTISTVIDKFSMGSNYSSDTDVASSLNGHDLAKVLKPFTLLEEEFHLEQSLGHPKLLIPGNNYENVEFKTEKVNVYENVVLKSPEGTPTPKPRVQLATVEPKKRSIIPMPRKMPSLTKLPIEVAPPRVPATDSPTTPTNEKITKLPIEVDIPRVPATDSPMTPTNEKIVPPQLNSPKTPRNEVKEMHPSSTKIPKAKFSRAKTEGEIKLQMSPIKQQSPQLKSRIPVVTPPSQRSPLSVSKHASSSVPSTTSSSIPRLLQKQKSETDLKLNLYRSKSKESSPVMTAGRPPLQRAYSAEAPTRTPERTFIPVLLSGSTNSNHSYNFNMNSLESISSNCSSGSNGRSPKGPKPKPPERVQSLQKTQIPKLQMLPTTPPQQQPTLSMQTFKQGGTGTPPATPRTTPVGTPSPTSISEIRFKIQTYESKSQDEDKLPSLFDLVHKQEITDSTSEPQRDITALLAAVAAEATDLFRESPPPLVVGRCTKIVDDHQTTTCYSSSSGEDEDEDDDDVDAAEREYICEDGEKLGPPELINGPGPSEAYFNMFWHSNMLPTIGEVEEEFSSLEPQSLTNGTIIKPEELNKLQAPTSNMEANDDGLTQLNLSVDKITDHDAHDKSAPTETPVEEGLSTSTETKTNHKHTSRKSCQEDSSSIQESSSTQESSIVKNQRTTTTRVTTTKKISSSSSSISNLSPDIAFKLQSYEEREEGTDPPLVTSTTTIHEERRFLSEEQTLSELRAKDALTGEEQLVTCAGSKTSSARFKKISSNDNLLELGDGDELLQPLTATVLAETRLRERLENPQDKQSIERGTLTLSECGKQLQLSENGGMSTYTECEQTEQESYLEGQQTLNGAAVAGSHASEKATLERELSETLTVSKDGEKQVTKKLELTKEAAVKKGAKLLKKTEEERRLEEEAQKLIESYQKVKKEAEKLYNLEKVDDEDGFDLSAFEHVENQDDVGVNISEEMPAKEVEQAMEDEVNVKKDQENPVKEEVNIRKQSFSKEESKVKGIEEEIQTMDEEIQLIQMDSNQVISPALEDDLGYLLHKHIIEPPKNQEVPTILSKSKPKPPVPTNKPKLSSTLIKPKTSPPPVPSKRSELPGTGTGTADANGSGSGLKPKPTPSQRRSSQDTTPPKPLERIILGVEHQQQPHPQQQQKQQKQVESQPIITLASVDLPNVPPAVQTQISTIDQSPELLLDDLHFESHQLPDEGRLQQGEGEQPRDSNGLLSGSSSTSSSASSVSTATPITAPFLVSATSSMDSVQSVIEVINGNLSAATSSLIDNNHLTDEDEDEHEDDNDKPVPGLADITGSTEDVSTLSLNSEHESDLGALNSHNNNNISSSHIQTATIINQKKKSPVGTGAVAGAGSIGTGTGTGTKTKAVNKMELLSSASASATATASAKHSTTTTTATHQLQATTKHLVGQEYLSYASPPTYSRLPPDGHEFPPNFSEPLIMHPSHMHQNPQIVLLKGKGEHSFEHNNNNSTQEEATGAPPLPKTGPPPTVPRKVYRQDLVINVEDARSKNATETKTPTGLARDYQRSLSASAPRKPSDWRKDEKSEKSVRDKIAMFSSNNELDAIPPATPTMTMTMPTAVSTFARKPLNRSSENLLDTRSSTPAPSLKTRAMSVENLNDVQRQYQLAKQLPQLHVADSMYSLHTANSSPNTNPSYSYASNYASLPRRTHCGSYSASASSVERRISFSGEGEAANRKAAITNILEQRRRSLSKLRGLVIPERPQLLEPILDLPEIKSQVKAASGEDSTDSGLGETRCRSNGGLAVNCIGSSTYRSIFSSGQRRPLEQQLSQPPAKPPRTSLCAPLTTTPTSITAPVHPICRLIAPPPALPPPDQESDTDSVFSSTARVATHPEKFALTRTLSSETNTSIASSNTSTLTSGSSAGSQASCSSLGSTLALDLTRRVLKNQVNGSGSGEPVALSNRKSILASAKCRNAKNRGQEEDNDSTDGEVCTLAGRRMKPGPSYKQQMHQTHQPQHVKQLVVDKLINVAAYVELTSDTDDSSRRSDTPAKISAMFIDEERKASFKADSSQQAKPKSLQMQVLERPALLRAYEPMREAPKSQSTAELREKFERSAAAAAAAAGIQTPVLQKLHTPLHPVVATAKPHHERFSSLDSLASSSSGVSSTTQNVSTTLETATEFGSFSSLGSNQSLITAQDVQQIVEEADPPLKSPEAFIIVLQRDNPESSIGITLAGGSDYEAKEITIHKILSNTPAAKDGRLKKGDRILAVNGMSMRGLTHRESISVLKTPRPEVVLVVTRSESLIVKALNKKRSSLGSLSSLNEKPTDLEYERKRNYHKASRSLDLDLDIVSNEAESGGDESPVTTTPSPSTGSSSPQHPASLHDDDSEATIAGIRARRQLSRGDAAKLSTSELLERAAEARNAIAAEIRAQADDVAAIGAGTRCVEIVKDSCGLGFSIEGGFDSPLGNRPLIVKKVFMGGAAQKTNQVRNGDEILSIHGASTARMTRVDAWNYMKQLPLGPVKISFA</sequence>
<feature type="compositionally biased region" description="Low complexity" evidence="2">
    <location>
        <begin position="1564"/>
        <end position="1583"/>
    </location>
</feature>
<feature type="compositionally biased region" description="Low complexity" evidence="2">
    <location>
        <begin position="989"/>
        <end position="1030"/>
    </location>
</feature>
<feature type="coiled-coil region" evidence="1">
    <location>
        <begin position="1242"/>
        <end position="1276"/>
    </location>
</feature>
<feature type="compositionally biased region" description="Low complexity" evidence="2">
    <location>
        <begin position="578"/>
        <end position="597"/>
    </location>
</feature>
<feature type="compositionally biased region" description="Acidic residues" evidence="2">
    <location>
        <begin position="1628"/>
        <end position="1638"/>
    </location>
</feature>
<dbReference type="PANTHER" id="PTHR11324:SF16">
    <property type="entry name" value="PDZ DOMAIN-CONTAINING PROTEIN 2"/>
    <property type="match status" value="1"/>
</dbReference>
<evidence type="ECO:0000259" key="3">
    <source>
        <dbReference type="PROSITE" id="PS50106"/>
    </source>
</evidence>
<dbReference type="InterPro" id="IPR001478">
    <property type="entry name" value="PDZ"/>
</dbReference>
<feature type="region of interest" description="Disordered" evidence="2">
    <location>
        <begin position="2666"/>
        <end position="2698"/>
    </location>
</feature>
<feature type="coiled-coil region" evidence="1">
    <location>
        <begin position="1341"/>
        <end position="1368"/>
    </location>
</feature>
<dbReference type="CDD" id="cd00136">
    <property type="entry name" value="PDZ_canonical"/>
    <property type="match status" value="1"/>
</dbReference>
<feature type="compositionally biased region" description="Polar residues" evidence="2">
    <location>
        <begin position="1462"/>
        <end position="1472"/>
    </location>
</feature>
<feature type="domain" description="PDZ" evidence="3">
    <location>
        <begin position="2757"/>
        <end position="2829"/>
    </location>
</feature>
<gene>
    <name evidence="4" type="ORF">DGUA_6G006549</name>
</gene>
<feature type="region of interest" description="Disordered" evidence="2">
    <location>
        <begin position="953"/>
        <end position="1030"/>
    </location>
</feature>
<evidence type="ECO:0000313" key="5">
    <source>
        <dbReference type="Proteomes" id="UP000268350"/>
    </source>
</evidence>
<feature type="compositionally biased region" description="Low complexity" evidence="2">
    <location>
        <begin position="66"/>
        <end position="79"/>
    </location>
</feature>
<feature type="compositionally biased region" description="Low complexity" evidence="2">
    <location>
        <begin position="2674"/>
        <end position="2689"/>
    </location>
</feature>
<feature type="region of interest" description="Disordered" evidence="2">
    <location>
        <begin position="677"/>
        <end position="754"/>
    </location>
</feature>
<dbReference type="Pfam" id="PF00595">
    <property type="entry name" value="PDZ"/>
    <property type="match status" value="3"/>
</dbReference>